<sequence>MFSESTSSLRVERRPFFSVVICTYNRAALLPRALDSLLAQTETDWEAIVVDDGSTDDTAAVVQRYAAAHRTIRGLYHTNRGTGLSRNAGLQASSGLFVTFLDSDDEYLPDHLASRKRMLLDHPMVEFLHGGVDIVGTPYVADKDDPTKSIHIAECVVGGTFVIRRDVLTALGGFDAVRYADDAMLHERASHEGVVIARTDHPTYIYHRDTPDSLCSNHGQT</sequence>
<dbReference type="AlphaFoldDB" id="A0A1M3L6Y0"/>
<proteinExistence type="inferred from homology"/>
<reference evidence="5 6" key="1">
    <citation type="submission" date="2016-09" db="EMBL/GenBank/DDBJ databases">
        <title>Genome-resolved meta-omics ties microbial dynamics to process performance in biotechnology for thiocyanate degradation.</title>
        <authorList>
            <person name="Kantor R.S."/>
            <person name="Huddy R.J."/>
            <person name="Iyer R."/>
            <person name="Thomas B.C."/>
            <person name="Brown C.T."/>
            <person name="Anantharaman K."/>
            <person name="Tringe S."/>
            <person name="Hettich R.L."/>
            <person name="Harrison S.T."/>
            <person name="Banfield J.F."/>
        </authorList>
    </citation>
    <scope>NUCLEOTIDE SEQUENCE [LARGE SCALE GENOMIC DNA]</scope>
    <source>
        <strain evidence="5">59-99</strain>
    </source>
</reference>
<dbReference type="EMBL" id="MKVH01000002">
    <property type="protein sequence ID" value="OJX61311.1"/>
    <property type="molecule type" value="Genomic_DNA"/>
</dbReference>
<evidence type="ECO:0000256" key="3">
    <source>
        <dbReference type="ARBA" id="ARBA00022679"/>
    </source>
</evidence>
<dbReference type="SUPFAM" id="SSF53448">
    <property type="entry name" value="Nucleotide-diphospho-sugar transferases"/>
    <property type="match status" value="1"/>
</dbReference>
<dbReference type="Proteomes" id="UP000184233">
    <property type="component" value="Unassembled WGS sequence"/>
</dbReference>
<evidence type="ECO:0000313" key="5">
    <source>
        <dbReference type="EMBL" id="OJX61311.1"/>
    </source>
</evidence>
<protein>
    <recommendedName>
        <fullName evidence="4">Glycosyltransferase 2-like domain-containing protein</fullName>
    </recommendedName>
</protein>
<dbReference type="STRING" id="1895771.BGO89_01670"/>
<dbReference type="Pfam" id="PF00535">
    <property type="entry name" value="Glycos_transf_2"/>
    <property type="match status" value="1"/>
</dbReference>
<comment type="similarity">
    <text evidence="1">Belongs to the glycosyltransferase 2 family.</text>
</comment>
<dbReference type="Gene3D" id="3.90.550.10">
    <property type="entry name" value="Spore Coat Polysaccharide Biosynthesis Protein SpsA, Chain A"/>
    <property type="match status" value="1"/>
</dbReference>
<dbReference type="CDD" id="cd00761">
    <property type="entry name" value="Glyco_tranf_GTA_type"/>
    <property type="match status" value="1"/>
</dbReference>
<comment type="caution">
    <text evidence="5">The sequence shown here is derived from an EMBL/GenBank/DDBJ whole genome shotgun (WGS) entry which is preliminary data.</text>
</comment>
<accession>A0A1M3L6Y0</accession>
<dbReference type="InterPro" id="IPR029044">
    <property type="entry name" value="Nucleotide-diphossugar_trans"/>
</dbReference>
<dbReference type="InterPro" id="IPR001173">
    <property type="entry name" value="Glyco_trans_2-like"/>
</dbReference>
<evidence type="ECO:0000259" key="4">
    <source>
        <dbReference type="Pfam" id="PF00535"/>
    </source>
</evidence>
<keyword evidence="2" id="KW-0328">Glycosyltransferase</keyword>
<keyword evidence="3" id="KW-0808">Transferase</keyword>
<dbReference type="PANTHER" id="PTHR43685:SF5">
    <property type="entry name" value="GLYCOSYLTRANSFERASE EPSE-RELATED"/>
    <property type="match status" value="1"/>
</dbReference>
<feature type="domain" description="Glycosyltransferase 2-like" evidence="4">
    <location>
        <begin position="18"/>
        <end position="114"/>
    </location>
</feature>
<dbReference type="InterPro" id="IPR050834">
    <property type="entry name" value="Glycosyltransf_2"/>
</dbReference>
<evidence type="ECO:0000256" key="1">
    <source>
        <dbReference type="ARBA" id="ARBA00006739"/>
    </source>
</evidence>
<evidence type="ECO:0000256" key="2">
    <source>
        <dbReference type="ARBA" id="ARBA00022676"/>
    </source>
</evidence>
<evidence type="ECO:0000313" key="6">
    <source>
        <dbReference type="Proteomes" id="UP000184233"/>
    </source>
</evidence>
<dbReference type="PANTHER" id="PTHR43685">
    <property type="entry name" value="GLYCOSYLTRANSFERASE"/>
    <property type="match status" value="1"/>
</dbReference>
<dbReference type="GO" id="GO:0016757">
    <property type="term" value="F:glycosyltransferase activity"/>
    <property type="evidence" value="ECO:0007669"/>
    <property type="project" value="UniProtKB-KW"/>
</dbReference>
<organism evidence="5 6">
    <name type="scientific">Candidatus Kapaibacterium thiocyanatum</name>
    <dbReference type="NCBI Taxonomy" id="1895771"/>
    <lineage>
        <taxon>Bacteria</taxon>
        <taxon>Pseudomonadati</taxon>
        <taxon>Candidatus Kapaibacteriota</taxon>
        <taxon>Candidatus Kapaibacteriia</taxon>
        <taxon>Candidatus Kapaibacteriales</taxon>
        <taxon>Candidatus Kapaibacteriaceae</taxon>
        <taxon>Candidatus Kapaibacterium</taxon>
    </lineage>
</organism>
<name>A0A1M3L6Y0_9BACT</name>
<gene>
    <name evidence="5" type="ORF">BGO89_01670</name>
</gene>